<dbReference type="RefSeq" id="WP_169414744.1">
    <property type="nucleotide sequence ID" value="NZ_JAAXKZ010000092.1"/>
</dbReference>
<protein>
    <submittedName>
        <fullName evidence="3">Glyoxalase</fullName>
    </submittedName>
</protein>
<evidence type="ECO:0000256" key="1">
    <source>
        <dbReference type="SAM" id="MobiDB-lite"/>
    </source>
</evidence>
<sequence length="439" mass="45935">MTDPLDALREPIRPVAPDPAFAARLRTRLERAVFDPMATQFDTWEDDMLTTDTPSTEAAVALALSTVTPYLTVADAAAALTFYSEAFGGIRRGEPIVMPDGRIGHAEIALGDSVLMLAEEFPEMGLVAPTGGSVAQSLRLEVADPDTVVGRALARGARLERPVTESPYGRGGVVIDPSGHRWMVSREAPVAAGPAAPRPGEVGYASLWTHDVEAAERFYTSVLGWETTAGSAPQGRQVTNLARPLGMWGGQERTTLFLCFAVPDVDDAVALVRAAGGTAGDPAEEPYGRIADCVDDQGLPFAVFAAPPGSGPRPAPTQPGELASARLEVPDTTLARAFYGTVLGWRFVPGREAGGWEVRIGDGVPRPALHVTAGREAAGVPAFGVADVATAVDAVRAAGGTAAEPRFEDHRATACTDDQGTRFDLVEHPADVSGGAAPR</sequence>
<evidence type="ECO:0000259" key="2">
    <source>
        <dbReference type="PROSITE" id="PS51819"/>
    </source>
</evidence>
<evidence type="ECO:0000313" key="3">
    <source>
        <dbReference type="EMBL" id="NMH94052.1"/>
    </source>
</evidence>
<name>A0A848DMT1_9PSEU</name>
<dbReference type="AlphaFoldDB" id="A0A848DMT1"/>
<dbReference type="Pfam" id="PF18029">
    <property type="entry name" value="Glyoxalase_6"/>
    <property type="match status" value="1"/>
</dbReference>
<comment type="caution">
    <text evidence="3">The sequence shown here is derived from an EMBL/GenBank/DDBJ whole genome shotgun (WGS) entry which is preliminary data.</text>
</comment>
<gene>
    <name evidence="3" type="ORF">HF519_21230</name>
</gene>
<dbReference type="EMBL" id="JAAXKZ010000092">
    <property type="protein sequence ID" value="NMH94052.1"/>
    <property type="molecule type" value="Genomic_DNA"/>
</dbReference>
<feature type="domain" description="VOC" evidence="2">
    <location>
        <begin position="321"/>
        <end position="428"/>
    </location>
</feature>
<feature type="region of interest" description="Disordered" evidence="1">
    <location>
        <begin position="420"/>
        <end position="439"/>
    </location>
</feature>
<dbReference type="PANTHER" id="PTHR33993:SF14">
    <property type="entry name" value="GB|AAF24581.1"/>
    <property type="match status" value="1"/>
</dbReference>
<dbReference type="SUPFAM" id="SSF54593">
    <property type="entry name" value="Glyoxalase/Bleomycin resistance protein/Dihydroxybiphenyl dioxygenase"/>
    <property type="match status" value="3"/>
</dbReference>
<dbReference type="CDD" id="cd07246">
    <property type="entry name" value="VOC_like"/>
    <property type="match status" value="1"/>
</dbReference>
<accession>A0A848DMT1</accession>
<dbReference type="Proteomes" id="UP000586918">
    <property type="component" value="Unassembled WGS sequence"/>
</dbReference>
<dbReference type="Gene3D" id="3.30.720.110">
    <property type="match status" value="1"/>
</dbReference>
<dbReference type="PANTHER" id="PTHR33993">
    <property type="entry name" value="GLYOXALASE-RELATED"/>
    <property type="match status" value="1"/>
</dbReference>
<feature type="compositionally biased region" description="Basic and acidic residues" evidence="1">
    <location>
        <begin position="420"/>
        <end position="430"/>
    </location>
</feature>
<keyword evidence="4" id="KW-1185">Reference proteome</keyword>
<dbReference type="Pfam" id="PF00903">
    <property type="entry name" value="Glyoxalase"/>
    <property type="match status" value="2"/>
</dbReference>
<dbReference type="InterPro" id="IPR004360">
    <property type="entry name" value="Glyas_Fos-R_dOase_dom"/>
</dbReference>
<reference evidence="3 4" key="1">
    <citation type="submission" date="2020-04" db="EMBL/GenBank/DDBJ databases">
        <authorList>
            <person name="Klaysubun C."/>
            <person name="Duangmal K."/>
            <person name="Lipun K."/>
        </authorList>
    </citation>
    <scope>NUCLEOTIDE SEQUENCE [LARGE SCALE GENOMIC DNA]</scope>
    <source>
        <strain evidence="3 4">DSM 45300</strain>
    </source>
</reference>
<feature type="domain" description="VOC" evidence="2">
    <location>
        <begin position="63"/>
        <end position="187"/>
    </location>
</feature>
<organism evidence="3 4">
    <name type="scientific">Pseudonocardia bannensis</name>
    <dbReference type="NCBI Taxonomy" id="630973"/>
    <lineage>
        <taxon>Bacteria</taxon>
        <taxon>Bacillati</taxon>
        <taxon>Actinomycetota</taxon>
        <taxon>Actinomycetes</taxon>
        <taxon>Pseudonocardiales</taxon>
        <taxon>Pseudonocardiaceae</taxon>
        <taxon>Pseudonocardia</taxon>
    </lineage>
</organism>
<dbReference type="InterPro" id="IPR037523">
    <property type="entry name" value="VOC_core"/>
</dbReference>
<dbReference type="Gene3D" id="3.30.720.120">
    <property type="match status" value="1"/>
</dbReference>
<feature type="domain" description="VOC" evidence="2">
    <location>
        <begin position="201"/>
        <end position="306"/>
    </location>
</feature>
<dbReference type="PROSITE" id="PS51819">
    <property type="entry name" value="VOC"/>
    <property type="match status" value="3"/>
</dbReference>
<dbReference type="Gene3D" id="3.10.180.10">
    <property type="entry name" value="2,3-Dihydroxybiphenyl 1,2-Dioxygenase, domain 1"/>
    <property type="match status" value="2"/>
</dbReference>
<proteinExistence type="predicted"/>
<dbReference type="InterPro" id="IPR029068">
    <property type="entry name" value="Glyas_Bleomycin-R_OHBP_Dase"/>
</dbReference>
<dbReference type="InterPro" id="IPR052164">
    <property type="entry name" value="Anthracycline_SecMetBiosynth"/>
</dbReference>
<evidence type="ECO:0000313" key="4">
    <source>
        <dbReference type="Proteomes" id="UP000586918"/>
    </source>
</evidence>
<dbReference type="InterPro" id="IPR041581">
    <property type="entry name" value="Glyoxalase_6"/>
</dbReference>